<dbReference type="InterPro" id="IPR034746">
    <property type="entry name" value="POTRA"/>
</dbReference>
<dbReference type="AlphaFoldDB" id="A0A1G5X638"/>
<evidence type="ECO:0000313" key="6">
    <source>
        <dbReference type="EMBL" id="SDA65861.1"/>
    </source>
</evidence>
<dbReference type="STRING" id="279824.SAMN03080617_01542"/>
<evidence type="ECO:0000256" key="1">
    <source>
        <dbReference type="ARBA" id="ARBA00004370"/>
    </source>
</evidence>
<dbReference type="InterPro" id="IPR039910">
    <property type="entry name" value="D15-like"/>
</dbReference>
<evidence type="ECO:0000256" key="2">
    <source>
        <dbReference type="ARBA" id="ARBA00022452"/>
    </source>
</evidence>
<evidence type="ECO:0000259" key="5">
    <source>
        <dbReference type="PROSITE" id="PS51779"/>
    </source>
</evidence>
<keyword evidence="3" id="KW-0812">Transmembrane</keyword>
<dbReference type="Gene3D" id="3.10.20.310">
    <property type="entry name" value="membrane protein fhac"/>
    <property type="match status" value="1"/>
</dbReference>
<dbReference type="Proteomes" id="UP000198756">
    <property type="component" value="Unassembled WGS sequence"/>
</dbReference>
<protein>
    <recommendedName>
        <fullName evidence="5">POTRA domain-containing protein</fullName>
    </recommendedName>
</protein>
<evidence type="ECO:0000313" key="7">
    <source>
        <dbReference type="Proteomes" id="UP000198756"/>
    </source>
</evidence>
<evidence type="ECO:0000256" key="3">
    <source>
        <dbReference type="ARBA" id="ARBA00022692"/>
    </source>
</evidence>
<dbReference type="InterPro" id="IPR000184">
    <property type="entry name" value="Bac_surfAg_D15"/>
</dbReference>
<dbReference type="PANTHER" id="PTHR12815:SF18">
    <property type="entry name" value="SORTING AND ASSEMBLY MACHINERY COMPONENT 50 HOMOLOG"/>
    <property type="match status" value="1"/>
</dbReference>
<gene>
    <name evidence="6" type="ORF">SAMN03080617_01542</name>
</gene>
<keyword evidence="7" id="KW-1185">Reference proteome</keyword>
<dbReference type="Pfam" id="PF01103">
    <property type="entry name" value="Omp85"/>
    <property type="match status" value="1"/>
</dbReference>
<comment type="subcellular location">
    <subcellularLocation>
        <location evidence="1">Membrane</location>
    </subcellularLocation>
</comment>
<dbReference type="PROSITE" id="PS51779">
    <property type="entry name" value="POTRA"/>
    <property type="match status" value="1"/>
</dbReference>
<name>A0A1G5X638_9BACT</name>
<keyword evidence="2" id="KW-1134">Transmembrane beta strand</keyword>
<dbReference type="GO" id="GO:0019867">
    <property type="term" value="C:outer membrane"/>
    <property type="evidence" value="ECO:0007669"/>
    <property type="project" value="InterPro"/>
</dbReference>
<reference evidence="7" key="1">
    <citation type="submission" date="2016-10" db="EMBL/GenBank/DDBJ databases">
        <authorList>
            <person name="Varghese N."/>
            <person name="Submissions S."/>
        </authorList>
    </citation>
    <scope>NUCLEOTIDE SEQUENCE [LARGE SCALE GENOMIC DNA]</scope>
    <source>
        <strain evidence="7">DSM 22703</strain>
    </source>
</reference>
<proteinExistence type="predicted"/>
<accession>A0A1G5X638</accession>
<organism evidence="6 7">
    <name type="scientific">Algoriphagus alkaliphilus</name>
    <dbReference type="NCBI Taxonomy" id="279824"/>
    <lineage>
        <taxon>Bacteria</taxon>
        <taxon>Pseudomonadati</taxon>
        <taxon>Bacteroidota</taxon>
        <taxon>Cytophagia</taxon>
        <taxon>Cytophagales</taxon>
        <taxon>Cyclobacteriaceae</taxon>
        <taxon>Algoriphagus</taxon>
    </lineage>
</organism>
<keyword evidence="4" id="KW-0472">Membrane</keyword>
<feature type="domain" description="POTRA" evidence="5">
    <location>
        <begin position="173"/>
        <end position="249"/>
    </location>
</feature>
<sequence>MTMPSPWMAPPDPLKSQEDSFENTVLQNRFFHVLTTGRSIATTSRKQRRDHILINQDWKYGYLSQVCFYHSRNRLSYVRKLQPKNSNDYKLFCSSHLDSYRGESCLVNNHPAVCPMGQTSLPKAGSISNTISLIPILRNLLTLSVIFLLMGLSKIKAQDTTLEPVNPPIPERVKVNNIFIIGNIKTQKSIILRELDFTTDFFYDWETFMGIIKADQQKIYNLRLFTEVEITPLFTEDEEVEILISVKERWYVIPSVIFQLADRNFSEWWTNQGRDFSRVNYGLKINHSNVGGRNEKLRFSGQLGFTKELDLVYTKPYIDKKQKQGLAFQMTYADQKTIPIRSANNKQVFYTNDTEDVLRKTFFTALRYTYRRTFYNFHFLTLGFSRTWVNPDVLIENPNYLSGENNTLSYPFLQYSFRHDKRDNIAYATQGEFLQLTATKYGVINSQDIDEVELNFIANKYFQINDRFHLATGLTGVWYLSPNQPYPLIRGIGYAPNFIRGYELNVIEGQQLYVHKNSLRYKLLDLSFDISSYMPFEQFSTIPFKFYLSGNFDHGTVTDRNNIPENLRLTNKYLFGYGLGLDIVGVYDAVFRFEYSLNNQGEGNLFFNFRAPF</sequence>
<evidence type="ECO:0000256" key="4">
    <source>
        <dbReference type="ARBA" id="ARBA00023136"/>
    </source>
</evidence>
<dbReference type="Gene3D" id="2.40.160.50">
    <property type="entry name" value="membrane protein fhac: a member of the omp85/tpsb transporter family"/>
    <property type="match status" value="1"/>
</dbReference>
<dbReference type="EMBL" id="FMXE01000009">
    <property type="protein sequence ID" value="SDA65861.1"/>
    <property type="molecule type" value="Genomic_DNA"/>
</dbReference>
<dbReference type="PANTHER" id="PTHR12815">
    <property type="entry name" value="SORTING AND ASSEMBLY MACHINERY SAMM50 PROTEIN FAMILY MEMBER"/>
    <property type="match status" value="1"/>
</dbReference>